<reference evidence="2 3" key="1">
    <citation type="journal article" date="2019" name="Sci. Rep.">
        <title>Orb-weaving spider Araneus ventricosus genome elucidates the spidroin gene catalogue.</title>
        <authorList>
            <person name="Kono N."/>
            <person name="Nakamura H."/>
            <person name="Ohtoshi R."/>
            <person name="Moran D.A.P."/>
            <person name="Shinohara A."/>
            <person name="Yoshida Y."/>
            <person name="Fujiwara M."/>
            <person name="Mori M."/>
            <person name="Tomita M."/>
            <person name="Arakawa K."/>
        </authorList>
    </citation>
    <scope>NUCLEOTIDE SEQUENCE [LARGE SCALE GENOMIC DNA]</scope>
</reference>
<evidence type="ECO:0000256" key="1">
    <source>
        <dbReference type="SAM" id="MobiDB-lite"/>
    </source>
</evidence>
<sequence>MQSINPVSTSSHSIKPICIHPSLQTCSHVFLRVHSAKPPLSPPYTGPHPVISRKGKTFVLKINNKNITVSIHRIKPAYVLSESSASLLSTPTSPHPPEDAPSPLHAPENESAIVKPITTRSGRHVHFPKRHYCHCDDILLRRSASHKIVIGVLKIDCVCNKASDYQVLAHMNISLQILGKPAIFPLPPSE</sequence>
<feature type="region of interest" description="Disordered" evidence="1">
    <location>
        <begin position="88"/>
        <end position="107"/>
    </location>
</feature>
<gene>
    <name evidence="2" type="ORF">AVEN_992_1</name>
</gene>
<dbReference type="PANTHER" id="PTHR38681:SF1">
    <property type="entry name" value="RETROVIRUS-RELATED POL POLYPROTEIN FROM TRANSPOSON 412-LIKE PROTEIN"/>
    <property type="match status" value="1"/>
</dbReference>
<evidence type="ECO:0000313" key="3">
    <source>
        <dbReference type="Proteomes" id="UP000499080"/>
    </source>
</evidence>
<proteinExistence type="predicted"/>
<dbReference type="EMBL" id="BGPR01000261">
    <property type="protein sequence ID" value="GBM08796.1"/>
    <property type="molecule type" value="Genomic_DNA"/>
</dbReference>
<keyword evidence="3" id="KW-1185">Reference proteome</keyword>
<organism evidence="2 3">
    <name type="scientific">Araneus ventricosus</name>
    <name type="common">Orbweaver spider</name>
    <name type="synonym">Epeira ventricosa</name>
    <dbReference type="NCBI Taxonomy" id="182803"/>
    <lineage>
        <taxon>Eukaryota</taxon>
        <taxon>Metazoa</taxon>
        <taxon>Ecdysozoa</taxon>
        <taxon>Arthropoda</taxon>
        <taxon>Chelicerata</taxon>
        <taxon>Arachnida</taxon>
        <taxon>Araneae</taxon>
        <taxon>Araneomorphae</taxon>
        <taxon>Entelegynae</taxon>
        <taxon>Araneoidea</taxon>
        <taxon>Araneidae</taxon>
        <taxon>Araneus</taxon>
    </lineage>
</organism>
<dbReference type="PANTHER" id="PTHR38681">
    <property type="entry name" value="RETROVIRUS-RELATED POL POLYPROTEIN FROM TRANSPOSON 412-LIKE PROTEIN-RELATED"/>
    <property type="match status" value="1"/>
</dbReference>
<protein>
    <submittedName>
        <fullName evidence="2">Uncharacterized protein</fullName>
    </submittedName>
</protein>
<dbReference type="Proteomes" id="UP000499080">
    <property type="component" value="Unassembled WGS sequence"/>
</dbReference>
<evidence type="ECO:0000313" key="2">
    <source>
        <dbReference type="EMBL" id="GBM08796.1"/>
    </source>
</evidence>
<accession>A0A4Y2CXZ7</accession>
<comment type="caution">
    <text evidence="2">The sequence shown here is derived from an EMBL/GenBank/DDBJ whole genome shotgun (WGS) entry which is preliminary data.</text>
</comment>
<dbReference type="AlphaFoldDB" id="A0A4Y2CXZ7"/>
<name>A0A4Y2CXZ7_ARAVE</name>